<evidence type="ECO:0000256" key="2">
    <source>
        <dbReference type="ARBA" id="ARBA00009387"/>
    </source>
</evidence>
<comment type="similarity">
    <text evidence="2">Belongs to the virb1 family.</text>
</comment>
<dbReference type="RefSeq" id="WP_093012678.1">
    <property type="nucleotide sequence ID" value="NZ_FOXV01000008.1"/>
</dbReference>
<dbReference type="CDD" id="cd00254">
    <property type="entry name" value="LT-like"/>
    <property type="match status" value="1"/>
</dbReference>
<keyword evidence="6" id="KW-1185">Reference proteome</keyword>
<feature type="domain" description="Transglycosylase SLT" evidence="4">
    <location>
        <begin position="85"/>
        <end position="189"/>
    </location>
</feature>
<dbReference type="PANTHER" id="PTHR37423:SF2">
    <property type="entry name" value="MEMBRANE-BOUND LYTIC MUREIN TRANSGLYCOSYLASE C"/>
    <property type="match status" value="1"/>
</dbReference>
<gene>
    <name evidence="5" type="ORF">SAMN05421853_108111</name>
</gene>
<evidence type="ECO:0000313" key="5">
    <source>
        <dbReference type="EMBL" id="SFQ52771.1"/>
    </source>
</evidence>
<keyword evidence="3" id="KW-0732">Signal</keyword>
<name>A0A1I5Z8J6_9RHOB</name>
<evidence type="ECO:0000313" key="6">
    <source>
        <dbReference type="Proteomes" id="UP000243106"/>
    </source>
</evidence>
<proteinExistence type="inferred from homology"/>
<dbReference type="SUPFAM" id="SSF53955">
    <property type="entry name" value="Lysozyme-like"/>
    <property type="match status" value="1"/>
</dbReference>
<evidence type="ECO:0000259" key="4">
    <source>
        <dbReference type="Pfam" id="PF01464"/>
    </source>
</evidence>
<comment type="similarity">
    <text evidence="1">Belongs to the transglycosylase Slt family.</text>
</comment>
<dbReference type="AlphaFoldDB" id="A0A1I5Z8J6"/>
<sequence length="196" mass="21603">MRKVICAAAAFAVTASLAHADVLSTQGRGKLFTNQTSVLDKRASEQYRSSVRLQPTRVKTPTKWDTEETPRYSGKYKGIYLQSARLAAQRHGIPEDLFLRLVQQESGWNPKALSHKGAIGLAQLMPGTASRLGVDPHDPEQNLDGGARYLRVQYNRFKSWRLALAAYNAGPGAVEKYGGIPPYKETKNYVAIILGS</sequence>
<evidence type="ECO:0000256" key="1">
    <source>
        <dbReference type="ARBA" id="ARBA00007734"/>
    </source>
</evidence>
<dbReference type="InterPro" id="IPR008258">
    <property type="entry name" value="Transglycosylase_SLT_dom_1"/>
</dbReference>
<dbReference type="EMBL" id="FOXV01000008">
    <property type="protein sequence ID" value="SFQ52771.1"/>
    <property type="molecule type" value="Genomic_DNA"/>
</dbReference>
<reference evidence="6" key="1">
    <citation type="submission" date="2016-10" db="EMBL/GenBank/DDBJ databases">
        <authorList>
            <person name="Varghese N."/>
            <person name="Submissions S."/>
        </authorList>
    </citation>
    <scope>NUCLEOTIDE SEQUENCE [LARGE SCALE GENOMIC DNA]</scope>
    <source>
        <strain evidence="6">JCM 10271</strain>
    </source>
</reference>
<feature type="signal peptide" evidence="3">
    <location>
        <begin position="1"/>
        <end position="20"/>
    </location>
</feature>
<dbReference type="InterPro" id="IPR023346">
    <property type="entry name" value="Lysozyme-like_dom_sf"/>
</dbReference>
<dbReference type="Gene3D" id="1.10.530.10">
    <property type="match status" value="1"/>
</dbReference>
<dbReference type="Pfam" id="PF01464">
    <property type="entry name" value="SLT"/>
    <property type="match status" value="1"/>
</dbReference>
<organism evidence="5 6">
    <name type="scientific">Roseivivax halotolerans</name>
    <dbReference type="NCBI Taxonomy" id="93684"/>
    <lineage>
        <taxon>Bacteria</taxon>
        <taxon>Pseudomonadati</taxon>
        <taxon>Pseudomonadota</taxon>
        <taxon>Alphaproteobacteria</taxon>
        <taxon>Rhodobacterales</taxon>
        <taxon>Roseobacteraceae</taxon>
        <taxon>Roseivivax</taxon>
    </lineage>
</organism>
<evidence type="ECO:0000256" key="3">
    <source>
        <dbReference type="SAM" id="SignalP"/>
    </source>
</evidence>
<accession>A0A1I5Z8J6</accession>
<dbReference type="PANTHER" id="PTHR37423">
    <property type="entry name" value="SOLUBLE LYTIC MUREIN TRANSGLYCOSYLASE-RELATED"/>
    <property type="match status" value="1"/>
</dbReference>
<dbReference type="Proteomes" id="UP000243106">
    <property type="component" value="Unassembled WGS sequence"/>
</dbReference>
<feature type="chain" id="PRO_5017215396" evidence="3">
    <location>
        <begin position="21"/>
        <end position="196"/>
    </location>
</feature>
<dbReference type="STRING" id="93684.SAMN05421853_108111"/>
<protein>
    <submittedName>
        <fullName evidence="5">Transglycosylase SLT domain-containing protein</fullName>
    </submittedName>
</protein>